<dbReference type="InterPro" id="IPR020841">
    <property type="entry name" value="PKS_Beta-ketoAc_synthase_dom"/>
</dbReference>
<evidence type="ECO:0000256" key="5">
    <source>
        <dbReference type="PROSITE-ProRule" id="PRU01363"/>
    </source>
</evidence>
<dbReference type="SMART" id="SM00822">
    <property type="entry name" value="PKS_KR"/>
    <property type="match status" value="1"/>
</dbReference>
<dbReference type="SMART" id="SM00827">
    <property type="entry name" value="PKS_AT"/>
    <property type="match status" value="1"/>
</dbReference>
<organism evidence="9 10">
    <name type="scientific">Pseudovirgaria hyperparasitica</name>
    <dbReference type="NCBI Taxonomy" id="470096"/>
    <lineage>
        <taxon>Eukaryota</taxon>
        <taxon>Fungi</taxon>
        <taxon>Dikarya</taxon>
        <taxon>Ascomycota</taxon>
        <taxon>Pezizomycotina</taxon>
        <taxon>Dothideomycetes</taxon>
        <taxon>Dothideomycetes incertae sedis</taxon>
        <taxon>Acrospermales</taxon>
        <taxon>Acrospermaceae</taxon>
        <taxon>Pseudovirgaria</taxon>
    </lineage>
</organism>
<feature type="domain" description="PKS/mFAS DH" evidence="8">
    <location>
        <begin position="932"/>
        <end position="1240"/>
    </location>
</feature>
<dbReference type="Proteomes" id="UP000799437">
    <property type="component" value="Unassembled WGS sequence"/>
</dbReference>
<dbReference type="SMART" id="SM00825">
    <property type="entry name" value="PKS_KS"/>
    <property type="match status" value="1"/>
</dbReference>
<dbReference type="InterPro" id="IPR049900">
    <property type="entry name" value="PKS_mFAS_DH"/>
</dbReference>
<dbReference type="GO" id="GO:0016491">
    <property type="term" value="F:oxidoreductase activity"/>
    <property type="evidence" value="ECO:0007669"/>
    <property type="project" value="InterPro"/>
</dbReference>
<dbReference type="Pfam" id="PF00698">
    <property type="entry name" value="Acyl_transf_1"/>
    <property type="match status" value="1"/>
</dbReference>
<dbReference type="SUPFAM" id="SSF47336">
    <property type="entry name" value="ACP-like"/>
    <property type="match status" value="1"/>
</dbReference>
<feature type="active site" description="Proton acceptor; for dehydratase activity" evidence="5">
    <location>
        <position position="964"/>
    </location>
</feature>
<dbReference type="FunFam" id="3.40.50.720:FF:000209">
    <property type="entry name" value="Polyketide synthase Pks12"/>
    <property type="match status" value="1"/>
</dbReference>
<dbReference type="RefSeq" id="XP_033600993.1">
    <property type="nucleotide sequence ID" value="XM_033741832.1"/>
</dbReference>
<keyword evidence="10" id="KW-1185">Reference proteome</keyword>
<dbReference type="SUPFAM" id="SSF50129">
    <property type="entry name" value="GroES-like"/>
    <property type="match status" value="1"/>
</dbReference>
<dbReference type="Pfam" id="PF00109">
    <property type="entry name" value="ketoacyl-synt"/>
    <property type="match status" value="1"/>
</dbReference>
<name>A0A6A6W6P8_9PEZI</name>
<dbReference type="OrthoDB" id="329835at2759"/>
<feature type="active site" description="Proton donor; for dehydratase activity" evidence="5">
    <location>
        <position position="1146"/>
    </location>
</feature>
<dbReference type="InterPro" id="IPR042104">
    <property type="entry name" value="PKS_dehydratase_sf"/>
</dbReference>
<dbReference type="CDD" id="cd00833">
    <property type="entry name" value="PKS"/>
    <property type="match status" value="1"/>
</dbReference>
<dbReference type="GO" id="GO:0044550">
    <property type="term" value="P:secondary metabolite biosynthetic process"/>
    <property type="evidence" value="ECO:0007669"/>
    <property type="project" value="TreeGrafter"/>
</dbReference>
<dbReference type="InterPro" id="IPR011032">
    <property type="entry name" value="GroES-like_sf"/>
</dbReference>
<protein>
    <submittedName>
        <fullName evidence="9">Polyketide synthase</fullName>
    </submittedName>
</protein>
<dbReference type="SMART" id="SM00823">
    <property type="entry name" value="PKS_PP"/>
    <property type="match status" value="1"/>
</dbReference>
<gene>
    <name evidence="9" type="ORF">EJ05DRAFT_438456</name>
</gene>
<dbReference type="InterPro" id="IPR056501">
    <property type="entry name" value="NAD-bd_HRPKS_sdrA"/>
</dbReference>
<dbReference type="InterPro" id="IPR050091">
    <property type="entry name" value="PKS_NRPS_Biosynth_Enz"/>
</dbReference>
<evidence type="ECO:0000256" key="2">
    <source>
        <dbReference type="ARBA" id="ARBA00022553"/>
    </source>
</evidence>
<dbReference type="InterPro" id="IPR036736">
    <property type="entry name" value="ACP-like_sf"/>
</dbReference>
<feature type="domain" description="Carrier" evidence="6">
    <location>
        <begin position="2297"/>
        <end position="2373"/>
    </location>
</feature>
<dbReference type="CDD" id="cd05195">
    <property type="entry name" value="enoyl_red"/>
    <property type="match status" value="1"/>
</dbReference>
<dbReference type="InterPro" id="IPR049552">
    <property type="entry name" value="PKS_DH_N"/>
</dbReference>
<dbReference type="GeneID" id="54482886"/>
<dbReference type="InterPro" id="IPR020807">
    <property type="entry name" value="PKS_DH"/>
</dbReference>
<dbReference type="InterPro" id="IPR009081">
    <property type="entry name" value="PP-bd_ACP"/>
</dbReference>
<dbReference type="Pfam" id="PF13602">
    <property type="entry name" value="ADH_zinc_N_2"/>
    <property type="match status" value="1"/>
</dbReference>
<dbReference type="GO" id="GO:0031177">
    <property type="term" value="F:phosphopantetheine binding"/>
    <property type="evidence" value="ECO:0007669"/>
    <property type="project" value="InterPro"/>
</dbReference>
<dbReference type="PROSITE" id="PS52004">
    <property type="entry name" value="KS3_2"/>
    <property type="match status" value="1"/>
</dbReference>
<proteinExistence type="predicted"/>
<dbReference type="GO" id="GO:0004312">
    <property type="term" value="F:fatty acid synthase activity"/>
    <property type="evidence" value="ECO:0007669"/>
    <property type="project" value="TreeGrafter"/>
</dbReference>
<dbReference type="PROSITE" id="PS52019">
    <property type="entry name" value="PKS_MFAS_DH"/>
    <property type="match status" value="1"/>
</dbReference>
<dbReference type="InterPro" id="IPR014030">
    <property type="entry name" value="Ketoacyl_synth_N"/>
</dbReference>
<dbReference type="InterPro" id="IPR049551">
    <property type="entry name" value="PKS_DH_C"/>
</dbReference>
<accession>A0A6A6W6P8</accession>
<dbReference type="SMART" id="SM00829">
    <property type="entry name" value="PKS_ER"/>
    <property type="match status" value="1"/>
</dbReference>
<dbReference type="EMBL" id="ML996571">
    <property type="protein sequence ID" value="KAF2758542.1"/>
    <property type="molecule type" value="Genomic_DNA"/>
</dbReference>
<dbReference type="InterPro" id="IPR013968">
    <property type="entry name" value="PKS_KR"/>
</dbReference>
<dbReference type="GO" id="GO:1901336">
    <property type="term" value="P:lactone biosynthetic process"/>
    <property type="evidence" value="ECO:0007669"/>
    <property type="project" value="UniProtKB-ARBA"/>
</dbReference>
<dbReference type="Gene3D" id="3.90.180.10">
    <property type="entry name" value="Medium-chain alcohol dehydrogenases, catalytic domain"/>
    <property type="match status" value="1"/>
</dbReference>
<dbReference type="SUPFAM" id="SSF55048">
    <property type="entry name" value="Probable ACP-binding domain of malonyl-CoA ACP transacylase"/>
    <property type="match status" value="1"/>
</dbReference>
<dbReference type="PANTHER" id="PTHR43775">
    <property type="entry name" value="FATTY ACID SYNTHASE"/>
    <property type="match status" value="1"/>
</dbReference>
<feature type="domain" description="Ketosynthase family 3 (KS3)" evidence="7">
    <location>
        <begin position="29"/>
        <end position="452"/>
    </location>
</feature>
<evidence type="ECO:0000256" key="4">
    <source>
        <dbReference type="ARBA" id="ARBA00023268"/>
    </source>
</evidence>
<dbReference type="InterPro" id="IPR020806">
    <property type="entry name" value="PKS_PP-bd"/>
</dbReference>
<keyword evidence="4" id="KW-0511">Multifunctional enzyme</keyword>
<dbReference type="InterPro" id="IPR001227">
    <property type="entry name" value="Ac_transferase_dom_sf"/>
</dbReference>
<dbReference type="PANTHER" id="PTHR43775:SF18">
    <property type="entry name" value="ENZYME, PUTATIVE (JCVI)-RELATED"/>
    <property type="match status" value="1"/>
</dbReference>
<dbReference type="Gene3D" id="1.10.1200.10">
    <property type="entry name" value="ACP-like"/>
    <property type="match status" value="1"/>
</dbReference>
<evidence type="ECO:0000313" key="10">
    <source>
        <dbReference type="Proteomes" id="UP000799437"/>
    </source>
</evidence>
<dbReference type="Gene3D" id="3.40.366.10">
    <property type="entry name" value="Malonyl-Coenzyme A Acyl Carrier Protein, domain 2"/>
    <property type="match status" value="1"/>
</dbReference>
<evidence type="ECO:0000259" key="8">
    <source>
        <dbReference type="PROSITE" id="PS52019"/>
    </source>
</evidence>
<dbReference type="Pfam" id="PF21089">
    <property type="entry name" value="PKS_DH_N"/>
    <property type="match status" value="1"/>
</dbReference>
<keyword evidence="1" id="KW-0596">Phosphopantetheine</keyword>
<dbReference type="PROSITE" id="PS50075">
    <property type="entry name" value="CARRIER"/>
    <property type="match status" value="1"/>
</dbReference>
<dbReference type="SUPFAM" id="SSF53901">
    <property type="entry name" value="Thiolase-like"/>
    <property type="match status" value="1"/>
</dbReference>
<dbReference type="Gene3D" id="3.10.129.110">
    <property type="entry name" value="Polyketide synthase dehydratase"/>
    <property type="match status" value="1"/>
</dbReference>
<evidence type="ECO:0000313" key="9">
    <source>
        <dbReference type="EMBL" id="KAF2758542.1"/>
    </source>
</evidence>
<dbReference type="InterPro" id="IPR032821">
    <property type="entry name" value="PKS_assoc"/>
</dbReference>
<evidence type="ECO:0000256" key="3">
    <source>
        <dbReference type="ARBA" id="ARBA00022679"/>
    </source>
</evidence>
<dbReference type="Pfam" id="PF00550">
    <property type="entry name" value="PP-binding"/>
    <property type="match status" value="1"/>
</dbReference>
<dbReference type="InterPro" id="IPR036291">
    <property type="entry name" value="NAD(P)-bd_dom_sf"/>
</dbReference>
<dbReference type="Pfam" id="PF08240">
    <property type="entry name" value="ADH_N"/>
    <property type="match status" value="1"/>
</dbReference>
<dbReference type="Pfam" id="PF23114">
    <property type="entry name" value="NAD-bd_HRPKS_sdrA"/>
    <property type="match status" value="1"/>
</dbReference>
<dbReference type="InterPro" id="IPR057326">
    <property type="entry name" value="KR_dom"/>
</dbReference>
<reference evidence="9" key="1">
    <citation type="journal article" date="2020" name="Stud. Mycol.">
        <title>101 Dothideomycetes genomes: a test case for predicting lifestyles and emergence of pathogens.</title>
        <authorList>
            <person name="Haridas S."/>
            <person name="Albert R."/>
            <person name="Binder M."/>
            <person name="Bloem J."/>
            <person name="Labutti K."/>
            <person name="Salamov A."/>
            <person name="Andreopoulos B."/>
            <person name="Baker S."/>
            <person name="Barry K."/>
            <person name="Bills G."/>
            <person name="Bluhm B."/>
            <person name="Cannon C."/>
            <person name="Castanera R."/>
            <person name="Culley D."/>
            <person name="Daum C."/>
            <person name="Ezra D."/>
            <person name="Gonzalez J."/>
            <person name="Henrissat B."/>
            <person name="Kuo A."/>
            <person name="Liang C."/>
            <person name="Lipzen A."/>
            <person name="Lutzoni F."/>
            <person name="Magnuson J."/>
            <person name="Mondo S."/>
            <person name="Nolan M."/>
            <person name="Ohm R."/>
            <person name="Pangilinan J."/>
            <person name="Park H.-J."/>
            <person name="Ramirez L."/>
            <person name="Alfaro M."/>
            <person name="Sun H."/>
            <person name="Tritt A."/>
            <person name="Yoshinaga Y."/>
            <person name="Zwiers L.-H."/>
            <person name="Turgeon B."/>
            <person name="Goodwin S."/>
            <person name="Spatafora J."/>
            <person name="Crous P."/>
            <person name="Grigoriev I."/>
        </authorList>
    </citation>
    <scope>NUCLEOTIDE SEQUENCE</scope>
    <source>
        <strain evidence="9">CBS 121739</strain>
    </source>
</reference>
<dbReference type="InterPro" id="IPR013154">
    <property type="entry name" value="ADH-like_N"/>
</dbReference>
<dbReference type="Gene3D" id="3.40.47.10">
    <property type="match status" value="1"/>
</dbReference>
<dbReference type="InterPro" id="IPR020843">
    <property type="entry name" value="ER"/>
</dbReference>
<dbReference type="Pfam" id="PF14765">
    <property type="entry name" value="PS-DH"/>
    <property type="match status" value="1"/>
</dbReference>
<dbReference type="Pfam" id="PF08659">
    <property type="entry name" value="KR"/>
    <property type="match status" value="1"/>
</dbReference>
<dbReference type="SUPFAM" id="SSF52151">
    <property type="entry name" value="FabD/lysophospholipase-like"/>
    <property type="match status" value="1"/>
</dbReference>
<dbReference type="InterPro" id="IPR016035">
    <property type="entry name" value="Acyl_Trfase/lysoPLipase"/>
</dbReference>
<dbReference type="Pfam" id="PF02801">
    <property type="entry name" value="Ketoacyl-synt_C"/>
    <property type="match status" value="1"/>
</dbReference>
<evidence type="ECO:0000259" key="6">
    <source>
        <dbReference type="PROSITE" id="PS50075"/>
    </source>
</evidence>
<dbReference type="SMART" id="SM00826">
    <property type="entry name" value="PKS_DH"/>
    <property type="match status" value="1"/>
</dbReference>
<sequence length="2377" mass="261459">MSNGDAGLSSTVTLTSENPIKVDEQCGTALPIAIVGYACRLPGSCHTPRDFWRFLERGEIASLEPPKSRFRLDTHNDGTRRHGTMATPGGMFLDIDGADLDAQFFKLLQSDAISMDPQQRQLLEVTYEAMENSGVTLEAIRQQPIGCFMASYTGDYGDIQARDPEDRAPHALLGIGRAMLSNRISHFLDISGPSMTIDTACSGSLTCVDVACQYLRSGQIEGAIVGGCNLYLNPDHVIGTPPLSGFSSGTGRCHTFDIKADGYVKAEGATVIILKRLDVAIKDRDPIRGIIRGTASGSDGWTVGISSPNSLAQAATIRKADENAQITNFNATSYLECHGTGTKAGDVIELTGIGSVFSQRDTPLHIGSSKANVGHSEASAGLTGMIKTLMAIEHGVIPGNPTFIDPNPAIDFQALGVKPSRFSIRWPDVPFRRAGINSFGYGGSNAHVILDEASPGLITSHVRSFLIDEDNQFEDVRPASRPYIIFVSANDQDSAHSICSALRKHLSNPAVRVELRDIAYTLSARRSKHYYRGYAIAKNHMFKVQDFRFATALPSPPRIGLVFTGQGAQWSEMGKSLIETFPVAKKCIHELDGVLRTLPHGPSWTLLEPRTAEHMSLPEYSQPLVTALQLALLVVLESSGVTYQVVVGHSSGEIAAAVASGNLTRSQAIKIAFYRGLVASNSESNQEIGMLAVGMSSKQALQYLLSTKHVEIACFNSPSSVTLSGDKRELEDLERQIKTDGYFARMLVVKAAYHSSYMAQPATKYQILMEKHCDWTGSSYNTATMFSTVTGMPISDELRRPSYWADNMRSPVLFDQAAHMALQETPDILVEIGPSDALAGPCKQIMKSLNQSILYFSSWKRGALALTTLCDLLGNLAIRGCSVNLTKFNADSERTKPRVVVDLPNYAWNHTTKYWHENDSSKDWRFRKFLHHDILGSKVLGTPWMQPVWRKVIRLKELPWLEDHKIANNVVFPAAGYIAMATEAMFQLGKATGVLADSTQIRQATYLLRNITIERALILDVQGAPAKVTLSLSPLQSNKEHWYKLRISTVVDDFLFDHCKGLIRIIGDVTKRGSDEETSPLEHAEPATVWYKALQNKGFQYGPLFQTQRHVESREGIPRSRSTISLVPPESDFGQSEYILHPASIDGCLQLVAPALWHGVKSFTSPAIIPSKVDEILIPAQATRSNTGIAVADTKYMGVGSQSDPRAHRSNVSLYDSEGGSLLFRITGLEVQAHSSTDTTSSQPIQQYCRSTWQPDVTTFSREQLRSVLIRNKSDNSQICKPTWRTIYTLLDLFVFRNPDLQVLEVDTKGEHNSLWIERQETQLNVHSQSCSVTLSVPGDAWTRTSSIYEKYPSVSVITSANPVSPLMLQKQFDVIILRSPLSTVDATFFSDEWGKMLRENGIFLQVGQIDDSNRPPHHITNGHSSFASYKNMELNFESIHTDSKVQKECALKIAFRNSRAPLTDRNIHILQLAQSQAIVEPVAEALKNLGWNISSSPASVESLEPNSTVLILDEILNNLLFEVNDVQWTILQQLVSMNCKILWVTRKAQMNVKNPSAALIWGLSRSIRQENPENVLMTLDVESVSDETTARAISEVLHRVKVSTGSMGADCEFVEKDGMLHIERIVQDDVLASFQKCREAGMELTDQSLFDIDAYVRLISSRVGTLDSLSWEEVTQWQTPLADNDVEVDVHAVGLNFKDIAIAMGIVAGDQRMLGLEGAGVIKKIGKVVSNLHVGQRVLLNKKGTLANKLRCGSFGEAYPIPDWLSFEAAACCNVVYSTVIYSLVDLAGLQRGQSVLIHSAAGGIGLAAISFCKYIGANMYCTVGNNEKRAYLTKHHGIPEDHIFSSRSTDFTKSLMKITNYRGVDCILNSLSGELLHESWRCIATSGTFVEIGKRDILDKNHLSMEPFGRNASYRAVDMSNDCFRPETRLRLMTQWLSLLEQGLIEIPPITKRFGFNDVHAAFRHMRSGNNIGKTVLTRNESFGDVHVPIRPAVPRLPLNPDAAYLIVGGLKGVCGSLSLYLAREGAKNLIILSRTNCTDQVSQRVVANLRSLRTNIILVRGDVTVKKDVVRAIRSSPLPVAGVVQGAMVLQDKVYSTMTSRDFHTAVRPKVQGSWNIHEALLETACVVDFFTMLSSMTGVFGAPGQANYSAANVFLDAFAAYRTGLGLAAHSIDLGIIEGVGTFNTEERETQYRRFLYQGWRCLDQRALCDVLALSIFQQSKTPINVNSGSQLITGIPIPIPDTLPARNHTRFNALTVKLSQSFHSAAVKSEDSPLATLRATINSPTASNNRTLLLELIVTLANGKFKECLGLEEALDPVRPLASYGIDSLVAVEFSNWSKMELGIEVTTVEIIAAQTLTSLSETMLKKALGKV</sequence>
<feature type="region of interest" description="N-terminal hotdog fold" evidence="5">
    <location>
        <begin position="932"/>
        <end position="1070"/>
    </location>
</feature>
<dbReference type="InterPro" id="IPR014043">
    <property type="entry name" value="Acyl_transferase_dom"/>
</dbReference>
<dbReference type="GO" id="GO:0006633">
    <property type="term" value="P:fatty acid biosynthetic process"/>
    <property type="evidence" value="ECO:0007669"/>
    <property type="project" value="TreeGrafter"/>
</dbReference>
<dbReference type="InterPro" id="IPR014031">
    <property type="entry name" value="Ketoacyl_synth_C"/>
</dbReference>
<dbReference type="Pfam" id="PF16197">
    <property type="entry name" value="KAsynt_C_assoc"/>
    <property type="match status" value="1"/>
</dbReference>
<dbReference type="InterPro" id="IPR016036">
    <property type="entry name" value="Malonyl_transacylase_ACP-bd"/>
</dbReference>
<evidence type="ECO:0000256" key="1">
    <source>
        <dbReference type="ARBA" id="ARBA00022450"/>
    </source>
</evidence>
<evidence type="ECO:0000259" key="7">
    <source>
        <dbReference type="PROSITE" id="PS52004"/>
    </source>
</evidence>
<keyword evidence="2" id="KW-0597">Phosphoprotein</keyword>
<dbReference type="Gene3D" id="3.40.50.720">
    <property type="entry name" value="NAD(P)-binding Rossmann-like Domain"/>
    <property type="match status" value="3"/>
</dbReference>
<feature type="region of interest" description="C-terminal hotdog fold" evidence="5">
    <location>
        <begin position="1082"/>
        <end position="1240"/>
    </location>
</feature>
<keyword evidence="3" id="KW-0808">Transferase</keyword>
<dbReference type="InterPro" id="IPR016039">
    <property type="entry name" value="Thiolase-like"/>
</dbReference>
<dbReference type="SUPFAM" id="SSF51735">
    <property type="entry name" value="NAD(P)-binding Rossmann-fold domains"/>
    <property type="match status" value="3"/>
</dbReference>